<evidence type="ECO:0000313" key="1">
    <source>
        <dbReference type="EMBL" id="BAG00114.1"/>
    </source>
</evidence>
<gene>
    <name evidence="1" type="ordered locus">MAE_02920</name>
</gene>
<dbReference type="Proteomes" id="UP000001510">
    <property type="component" value="Chromosome"/>
</dbReference>
<accession>B0JMV0</accession>
<name>B0JMV0_MICAN</name>
<dbReference type="KEGG" id="mar:MAE_02920"/>
<evidence type="ECO:0000313" key="2">
    <source>
        <dbReference type="Proteomes" id="UP000001510"/>
    </source>
</evidence>
<sequence length="51" mass="5710">MYLAKVFDVPYHLLHSELGIAVMLTAKINSERFCAISEINPNVKNCTTLLS</sequence>
<reference evidence="1 2" key="1">
    <citation type="journal article" date="2007" name="DNA Res.">
        <title>Complete genomic structure of the bloom-forming toxic cyanobacterium Microcystis aeruginosa NIES-843.</title>
        <authorList>
            <person name="Kaneko T."/>
            <person name="Nakajima N."/>
            <person name="Okamoto S."/>
            <person name="Suzuki I."/>
            <person name="Tanabe Y."/>
            <person name="Tamaoki M."/>
            <person name="Nakamura Y."/>
            <person name="Kasai F."/>
            <person name="Watanabe A."/>
            <person name="Kawashima K."/>
            <person name="Kishida Y."/>
            <person name="Ono A."/>
            <person name="Shimizu Y."/>
            <person name="Takahashi C."/>
            <person name="Minami C."/>
            <person name="Fujishiro T."/>
            <person name="Kohara M."/>
            <person name="Katoh M."/>
            <person name="Nakazaki N."/>
            <person name="Nakayama S."/>
            <person name="Yamada M."/>
            <person name="Tabata S."/>
            <person name="Watanabe M.M."/>
        </authorList>
    </citation>
    <scope>NUCLEOTIDE SEQUENCE [LARGE SCALE GENOMIC DNA]</scope>
    <source>
        <strain evidence="2">NIES-843 / IAM M-247</strain>
    </source>
</reference>
<dbReference type="PaxDb" id="449447-MAE_02920"/>
<dbReference type="STRING" id="449447.MAE_02920"/>
<dbReference type="EnsemblBacteria" id="BAG00114">
    <property type="protein sequence ID" value="BAG00114"/>
    <property type="gene ID" value="MAE_02920"/>
</dbReference>
<dbReference type="HOGENOM" id="CLU_3100848_0_0_3"/>
<dbReference type="EMBL" id="AP009552">
    <property type="protein sequence ID" value="BAG00114.1"/>
    <property type="molecule type" value="Genomic_DNA"/>
</dbReference>
<dbReference type="AlphaFoldDB" id="B0JMV0"/>
<proteinExistence type="predicted"/>
<keyword evidence="2" id="KW-1185">Reference proteome</keyword>
<organism evidence="1 2">
    <name type="scientific">Microcystis aeruginosa (strain NIES-843 / IAM M-2473)</name>
    <dbReference type="NCBI Taxonomy" id="449447"/>
    <lineage>
        <taxon>Bacteria</taxon>
        <taxon>Bacillati</taxon>
        <taxon>Cyanobacteriota</taxon>
        <taxon>Cyanophyceae</taxon>
        <taxon>Oscillatoriophycideae</taxon>
        <taxon>Chroococcales</taxon>
        <taxon>Microcystaceae</taxon>
        <taxon>Microcystis</taxon>
    </lineage>
</organism>
<protein>
    <submittedName>
        <fullName evidence="1">Uncharacterized protein</fullName>
    </submittedName>
</protein>